<protein>
    <submittedName>
        <fullName evidence="1">D-4,5 unsaturated-glucuronyl hydrolase-like protein</fullName>
    </submittedName>
</protein>
<dbReference type="EMBL" id="MU277209">
    <property type="protein sequence ID" value="KAI0061992.1"/>
    <property type="molecule type" value="Genomic_DNA"/>
</dbReference>
<gene>
    <name evidence="1" type="ORF">BV25DRAFT_1804515</name>
</gene>
<proteinExistence type="predicted"/>
<reference evidence="1" key="1">
    <citation type="submission" date="2021-03" db="EMBL/GenBank/DDBJ databases">
        <authorList>
            <consortium name="DOE Joint Genome Institute"/>
            <person name="Ahrendt S."/>
            <person name="Looney B.P."/>
            <person name="Miyauchi S."/>
            <person name="Morin E."/>
            <person name="Drula E."/>
            <person name="Courty P.E."/>
            <person name="Chicoki N."/>
            <person name="Fauchery L."/>
            <person name="Kohler A."/>
            <person name="Kuo A."/>
            <person name="Labutti K."/>
            <person name="Pangilinan J."/>
            <person name="Lipzen A."/>
            <person name="Riley R."/>
            <person name="Andreopoulos W."/>
            <person name="He G."/>
            <person name="Johnson J."/>
            <person name="Barry K.W."/>
            <person name="Grigoriev I.V."/>
            <person name="Nagy L."/>
            <person name="Hibbett D."/>
            <person name="Henrissat B."/>
            <person name="Matheny P.B."/>
            <person name="Labbe J."/>
            <person name="Martin F."/>
        </authorList>
    </citation>
    <scope>NUCLEOTIDE SEQUENCE</scope>
    <source>
        <strain evidence="1">HHB10654</strain>
    </source>
</reference>
<keyword evidence="2" id="KW-1185">Reference proteome</keyword>
<accession>A0ACB8T0U2</accession>
<reference evidence="1" key="2">
    <citation type="journal article" date="2022" name="New Phytol.">
        <title>Evolutionary transition to the ectomycorrhizal habit in the genomes of a hyperdiverse lineage of mushroom-forming fungi.</title>
        <authorList>
            <person name="Looney B."/>
            <person name="Miyauchi S."/>
            <person name="Morin E."/>
            <person name="Drula E."/>
            <person name="Courty P.E."/>
            <person name="Kohler A."/>
            <person name="Kuo A."/>
            <person name="LaButti K."/>
            <person name="Pangilinan J."/>
            <person name="Lipzen A."/>
            <person name="Riley R."/>
            <person name="Andreopoulos W."/>
            <person name="He G."/>
            <person name="Johnson J."/>
            <person name="Nolan M."/>
            <person name="Tritt A."/>
            <person name="Barry K.W."/>
            <person name="Grigoriev I.V."/>
            <person name="Nagy L.G."/>
            <person name="Hibbett D."/>
            <person name="Henrissat B."/>
            <person name="Matheny P.B."/>
            <person name="Labbe J."/>
            <person name="Martin F.M."/>
        </authorList>
    </citation>
    <scope>NUCLEOTIDE SEQUENCE</scope>
    <source>
        <strain evidence="1">HHB10654</strain>
    </source>
</reference>
<dbReference type="Proteomes" id="UP000814140">
    <property type="component" value="Unassembled WGS sequence"/>
</dbReference>
<evidence type="ECO:0000313" key="2">
    <source>
        <dbReference type="Proteomes" id="UP000814140"/>
    </source>
</evidence>
<evidence type="ECO:0000313" key="1">
    <source>
        <dbReference type="EMBL" id="KAI0061992.1"/>
    </source>
</evidence>
<sequence length="411" mass="44593">MLLLLSLLPLAFAIPAPHPKPPQELFSPLIYSKLLATANLVPGTPTQYPQFTTHDTGDWTFLPADSFSSGFLPATFYALHERAALCHATASRIGPSEWLELGRASATGLIPLETHTTVGHAVGFLSIPFVDELAINPRNATALHAVKGFGAALAGRFNPVVGCTRSWDAPDPTDFQVIVDNMSTLDLFFAVADLTGNDTFRQMAISHADKTIKNHIRPDGSSFHLVDYNATTGRVIDKRTTEGFSNTSTWTRGHAFGTNGFLWDDIHACAVYKRTGLPRYLDTARRMATFFVEHIPADGILPWDFNAPLYPRLADSSAATVASNALLLLAQQELSLKPANKTGAAYYNNAAIKLLGATTQAFWKPRWQSLLSNGTVNNAAVPPNKLTGIVYGDYYFILAGNELLKSGLATC</sequence>
<name>A0ACB8T0U2_9AGAM</name>
<comment type="caution">
    <text evidence="1">The sequence shown here is derived from an EMBL/GenBank/DDBJ whole genome shotgun (WGS) entry which is preliminary data.</text>
</comment>
<organism evidence="1 2">
    <name type="scientific">Artomyces pyxidatus</name>
    <dbReference type="NCBI Taxonomy" id="48021"/>
    <lineage>
        <taxon>Eukaryota</taxon>
        <taxon>Fungi</taxon>
        <taxon>Dikarya</taxon>
        <taxon>Basidiomycota</taxon>
        <taxon>Agaricomycotina</taxon>
        <taxon>Agaricomycetes</taxon>
        <taxon>Russulales</taxon>
        <taxon>Auriscalpiaceae</taxon>
        <taxon>Artomyces</taxon>
    </lineage>
</organism>